<comment type="caution">
    <text evidence="2">The sequence shown here is derived from an EMBL/GenBank/DDBJ whole genome shotgun (WGS) entry which is preliminary data.</text>
</comment>
<name>A0AAN7YBW0_9PEZI</name>
<dbReference type="EMBL" id="JAVRRL010000113">
    <property type="protein sequence ID" value="KAK5107627.1"/>
    <property type="molecule type" value="Genomic_DNA"/>
</dbReference>
<evidence type="ECO:0000313" key="3">
    <source>
        <dbReference type="Proteomes" id="UP001310890"/>
    </source>
</evidence>
<proteinExistence type="predicted"/>
<evidence type="ECO:0000256" key="1">
    <source>
        <dbReference type="SAM" id="MobiDB-lite"/>
    </source>
</evidence>
<dbReference type="AlphaFoldDB" id="A0AAN7YBW0"/>
<reference evidence="2" key="1">
    <citation type="submission" date="2023-08" db="EMBL/GenBank/DDBJ databases">
        <title>Black Yeasts Isolated from many extreme environments.</title>
        <authorList>
            <person name="Coleine C."/>
            <person name="Stajich J.E."/>
            <person name="Selbmann L."/>
        </authorList>
    </citation>
    <scope>NUCLEOTIDE SEQUENCE</scope>
    <source>
        <strain evidence="2">CCFEE 5401</strain>
    </source>
</reference>
<feature type="region of interest" description="Disordered" evidence="1">
    <location>
        <begin position="25"/>
        <end position="46"/>
    </location>
</feature>
<accession>A0AAN7YBW0</accession>
<sequence>MQVYNEPIDDTTHPEPKFKRYRSILKNSTPLIPDSTTQPSQTEADTRRNSMVAVEIQESHYFTNAIGVFESPDPATRSAVPRRKSGHGYFDDIQVLYSEAVVLETSQSDHVHGEPAMELFREDMCSSQTVPRPSRSLDLRALTRTVSREHGTVSQPVRRKSSSLAFRSPLEMPEIR</sequence>
<feature type="compositionally biased region" description="Polar residues" evidence="1">
    <location>
        <begin position="25"/>
        <end position="43"/>
    </location>
</feature>
<dbReference type="Proteomes" id="UP001310890">
    <property type="component" value="Unassembled WGS sequence"/>
</dbReference>
<protein>
    <submittedName>
        <fullName evidence="2">Uncharacterized protein</fullName>
    </submittedName>
</protein>
<organism evidence="2 3">
    <name type="scientific">Meristemomyces frigidus</name>
    <dbReference type="NCBI Taxonomy" id="1508187"/>
    <lineage>
        <taxon>Eukaryota</taxon>
        <taxon>Fungi</taxon>
        <taxon>Dikarya</taxon>
        <taxon>Ascomycota</taxon>
        <taxon>Pezizomycotina</taxon>
        <taxon>Dothideomycetes</taxon>
        <taxon>Dothideomycetidae</taxon>
        <taxon>Mycosphaerellales</taxon>
        <taxon>Teratosphaeriaceae</taxon>
        <taxon>Meristemomyces</taxon>
    </lineage>
</organism>
<feature type="region of interest" description="Disordered" evidence="1">
    <location>
        <begin position="146"/>
        <end position="176"/>
    </location>
</feature>
<gene>
    <name evidence="2" type="ORF">LTR62_000962</name>
</gene>
<evidence type="ECO:0000313" key="2">
    <source>
        <dbReference type="EMBL" id="KAK5107627.1"/>
    </source>
</evidence>